<name>A0A1S8A9R7_ROSNE</name>
<gene>
    <name evidence="1" type="ORF">SAMD00023353_4200570</name>
</gene>
<accession>A0A1S8A9R7</accession>
<protein>
    <submittedName>
        <fullName evidence="1">Uncharacterized protein</fullName>
    </submittedName>
</protein>
<proteinExistence type="predicted"/>
<sequence>MEDFPGKSYLGHRCRHSCPPLPTLYHSIALAAADRTVPVPWPWDARSPVHPGPGPDVLAAKSSAKDLIPRVFKLQYAKYHQTLQV</sequence>
<dbReference type="AlphaFoldDB" id="A0A1S8A9R7"/>
<dbReference type="Proteomes" id="UP000054516">
    <property type="component" value="Unassembled WGS sequence"/>
</dbReference>
<evidence type="ECO:0000313" key="1">
    <source>
        <dbReference type="EMBL" id="GAW26665.1"/>
    </source>
</evidence>
<reference evidence="1" key="1">
    <citation type="submission" date="2016-03" db="EMBL/GenBank/DDBJ databases">
        <title>Draft genome sequence of Rosellinia necatrix.</title>
        <authorList>
            <person name="Kanematsu S."/>
        </authorList>
    </citation>
    <scope>NUCLEOTIDE SEQUENCE [LARGE SCALE GENOMIC DNA]</scope>
    <source>
        <strain evidence="1">W97</strain>
    </source>
</reference>
<organism evidence="1">
    <name type="scientific">Rosellinia necatrix</name>
    <name type="common">White root-rot fungus</name>
    <dbReference type="NCBI Taxonomy" id="77044"/>
    <lineage>
        <taxon>Eukaryota</taxon>
        <taxon>Fungi</taxon>
        <taxon>Dikarya</taxon>
        <taxon>Ascomycota</taxon>
        <taxon>Pezizomycotina</taxon>
        <taxon>Sordariomycetes</taxon>
        <taxon>Xylariomycetidae</taxon>
        <taxon>Xylariales</taxon>
        <taxon>Xylariaceae</taxon>
        <taxon>Rosellinia</taxon>
    </lineage>
</organism>
<dbReference type="EMBL" id="DF977487">
    <property type="protein sequence ID" value="GAW26665.1"/>
    <property type="molecule type" value="Genomic_DNA"/>
</dbReference>
<dbReference type="OrthoDB" id="5152103at2759"/>
<keyword evidence="2" id="KW-1185">Reference proteome</keyword>
<evidence type="ECO:0000313" key="2">
    <source>
        <dbReference type="Proteomes" id="UP000054516"/>
    </source>
</evidence>